<evidence type="ECO:0000313" key="2">
    <source>
        <dbReference type="EnsemblPlants" id="MELO3C012068.2.1"/>
    </source>
</evidence>
<feature type="region of interest" description="Disordered" evidence="1">
    <location>
        <begin position="120"/>
        <end position="154"/>
    </location>
</feature>
<dbReference type="Gramene" id="MELO3C012068.2.1">
    <property type="protein sequence ID" value="MELO3C012068.2.1"/>
    <property type="gene ID" value="MELO3C012068.2"/>
</dbReference>
<feature type="region of interest" description="Disordered" evidence="1">
    <location>
        <begin position="226"/>
        <end position="284"/>
    </location>
</feature>
<reference evidence="2" key="1">
    <citation type="submission" date="2023-03" db="UniProtKB">
        <authorList>
            <consortium name="EnsemblPlants"/>
        </authorList>
    </citation>
    <scope>IDENTIFICATION</scope>
</reference>
<feature type="region of interest" description="Disordered" evidence="1">
    <location>
        <begin position="433"/>
        <end position="459"/>
    </location>
</feature>
<sequence length="974" mass="107146">MKWLGKTGLKKFCRSKAQPIINGPSAVVRNYVRPGHRFPYVRCSATIGSILHFVNRASPARSPISYSVDATMNFLLRSTHTVPQERPSIQETPPPAAYYAPKPAVTLEGLISEDPFPQYSVVDDDNDEEADASGGENGSIAGHREKSGRFGVVKHSDVSEEEGWITIPCKGLPSDWKNASDIHSLCRMDRSFVFPGEQICILACLSASKQDTETITPFKVAAVMSKNGKWHSPKKQNENIEDDGTNSTNGESHSTDQNGEDLLNENIDPSKDVSASESLLRKEDHRRQTETLLQRFENSHFFVRIAESSDPLWSKKKSDKQSDCEIVGENIVKPSINAVIDQGDFDSSVSGGVARGSFKCCSLSDGSIVVLLRVNVGVDTLRDPVLEILQFEKYQELPVSFENQDVLGYSNPDPCGELLKWLLPLDNTIPPIPRPLSPPRLTTNAGIGGTSQKSSVSSSSGSQLFSFGHFRSYSMSSIPHNTAPPSAPVKAASSKPNFELENWDQFSTPKPSKSKRIGGHDLLSFRGVSLEQERFSVCCGLKGIHIPGRRWRRKLEIVHPVDIQSFAADCNTDDLLCVQIKNVSPAHIPDIIIYIDAITIVFEEASKDGLPSSLPIACIEAGNEHSLPNLALRRDEEHSFILKPATSMWRNMKACREKNSQSSRLQAGNAISSLSLTPKSNDQYAIMVTCRCNYTESRLFFKQPTSWRPRISRDLMVSVALSGDPPKPNGIVSHLPVQASNLTSEDLTMTVLAPASSTSPPSVISLNSSPSSPMSPYMVLNEVAGRIGSEKYVTSLERPRSIPSVTENLKQSIDSGRGSVSFKEQSSPMSDIIPSAIGCSHLWLQSRVPLGCIPSQSTATIKLELLPLTDGIITLDTLQIDVKEKGNCLLALKSLMKLLVSAETLATMLVLLTNLNPMCYVYPRALTENQCDLQHFYWDSLRWFLVSHILSRALQGSLKGPSFWPTPNQNFYGF</sequence>
<dbReference type="PANTHER" id="PTHR36034">
    <property type="entry name" value="EXPRESSED PROTEIN"/>
    <property type="match status" value="1"/>
</dbReference>
<feature type="compositionally biased region" description="Basic and acidic residues" evidence="1">
    <location>
        <begin position="142"/>
        <end position="154"/>
    </location>
</feature>
<proteinExistence type="predicted"/>
<feature type="compositionally biased region" description="Low complexity" evidence="1">
    <location>
        <begin position="450"/>
        <end position="459"/>
    </location>
</feature>
<feature type="compositionally biased region" description="Polar residues" evidence="1">
    <location>
        <begin position="245"/>
        <end position="257"/>
    </location>
</feature>
<protein>
    <submittedName>
        <fullName evidence="2">Uncharacterized protein</fullName>
    </submittedName>
</protein>
<name>A0A9I9D2L3_CUCME</name>
<dbReference type="AlphaFoldDB" id="A0A9I9D2L3"/>
<dbReference type="EnsemblPlants" id="MELO3C012068.2.1">
    <property type="protein sequence ID" value="MELO3C012068.2.1"/>
    <property type="gene ID" value="MELO3C012068.2"/>
</dbReference>
<evidence type="ECO:0000256" key="1">
    <source>
        <dbReference type="SAM" id="MobiDB-lite"/>
    </source>
</evidence>
<dbReference type="PANTHER" id="PTHR36034:SF2">
    <property type="entry name" value="EXPRESSED PROTEIN"/>
    <property type="match status" value="1"/>
</dbReference>
<feature type="compositionally biased region" description="Acidic residues" evidence="1">
    <location>
        <begin position="122"/>
        <end position="131"/>
    </location>
</feature>
<organism evidence="2">
    <name type="scientific">Cucumis melo</name>
    <name type="common">Muskmelon</name>
    <dbReference type="NCBI Taxonomy" id="3656"/>
    <lineage>
        <taxon>Eukaryota</taxon>
        <taxon>Viridiplantae</taxon>
        <taxon>Streptophyta</taxon>
        <taxon>Embryophyta</taxon>
        <taxon>Tracheophyta</taxon>
        <taxon>Spermatophyta</taxon>
        <taxon>Magnoliopsida</taxon>
        <taxon>eudicotyledons</taxon>
        <taxon>Gunneridae</taxon>
        <taxon>Pentapetalae</taxon>
        <taxon>rosids</taxon>
        <taxon>fabids</taxon>
        <taxon>Cucurbitales</taxon>
        <taxon>Cucurbitaceae</taxon>
        <taxon>Benincaseae</taxon>
        <taxon>Cucumis</taxon>
    </lineage>
</organism>
<accession>A0A9I9D2L3</accession>